<evidence type="ECO:0000256" key="3">
    <source>
        <dbReference type="ARBA" id="ARBA00022840"/>
    </source>
</evidence>
<dbReference type="Gene3D" id="3.40.50.300">
    <property type="entry name" value="P-loop containing nucleotide triphosphate hydrolases"/>
    <property type="match status" value="1"/>
</dbReference>
<dbReference type="GO" id="GO:0016887">
    <property type="term" value="F:ATP hydrolysis activity"/>
    <property type="evidence" value="ECO:0007669"/>
    <property type="project" value="InterPro"/>
</dbReference>
<dbReference type="GO" id="GO:0005524">
    <property type="term" value="F:ATP binding"/>
    <property type="evidence" value="ECO:0007669"/>
    <property type="project" value="UniProtKB-KW"/>
</dbReference>
<dbReference type="EMBL" id="DXAN01000002">
    <property type="protein sequence ID" value="HJA07655.1"/>
    <property type="molecule type" value="Genomic_DNA"/>
</dbReference>
<dbReference type="InterPro" id="IPR017871">
    <property type="entry name" value="ABC_transporter-like_CS"/>
</dbReference>
<dbReference type="PANTHER" id="PTHR42794">
    <property type="entry name" value="HEMIN IMPORT ATP-BINDING PROTEIN HMUV"/>
    <property type="match status" value="1"/>
</dbReference>
<evidence type="ECO:0000256" key="1">
    <source>
        <dbReference type="ARBA" id="ARBA00022448"/>
    </source>
</evidence>
<keyword evidence="1" id="KW-0813">Transport</keyword>
<dbReference type="SMART" id="SM00382">
    <property type="entry name" value="AAA"/>
    <property type="match status" value="1"/>
</dbReference>
<dbReference type="InterPro" id="IPR003439">
    <property type="entry name" value="ABC_transporter-like_ATP-bd"/>
</dbReference>
<evidence type="ECO:0000256" key="5">
    <source>
        <dbReference type="ARBA" id="ARBA00037066"/>
    </source>
</evidence>
<dbReference type="PROSITE" id="PS00211">
    <property type="entry name" value="ABC_TRANSPORTER_1"/>
    <property type="match status" value="1"/>
</dbReference>
<dbReference type="InterPro" id="IPR003593">
    <property type="entry name" value="AAA+_ATPase"/>
</dbReference>
<dbReference type="Proteomes" id="UP000824225">
    <property type="component" value="Unassembled WGS sequence"/>
</dbReference>
<evidence type="ECO:0000313" key="7">
    <source>
        <dbReference type="EMBL" id="HJA07655.1"/>
    </source>
</evidence>
<dbReference type="PROSITE" id="PS50893">
    <property type="entry name" value="ABC_TRANSPORTER_2"/>
    <property type="match status" value="1"/>
</dbReference>
<comment type="function">
    <text evidence="5">Part of the ABC transporter complex HmuTUV involved in hemin import. Responsible for energy coupling to the transport system.</text>
</comment>
<evidence type="ECO:0000259" key="6">
    <source>
        <dbReference type="PROSITE" id="PS50893"/>
    </source>
</evidence>
<dbReference type="Pfam" id="PF00005">
    <property type="entry name" value="ABC_tran"/>
    <property type="match status" value="1"/>
</dbReference>
<feature type="domain" description="ABC transporter" evidence="6">
    <location>
        <begin position="5"/>
        <end position="242"/>
    </location>
</feature>
<dbReference type="FunFam" id="3.40.50.300:FF:000134">
    <property type="entry name" value="Iron-enterobactin ABC transporter ATP-binding protein"/>
    <property type="match status" value="1"/>
</dbReference>
<comment type="caution">
    <text evidence="7">The sequence shown here is derived from an EMBL/GenBank/DDBJ whole genome shotgun (WGS) entry which is preliminary data.</text>
</comment>
<keyword evidence="3 7" id="KW-0067">ATP-binding</keyword>
<dbReference type="SUPFAM" id="SSF52540">
    <property type="entry name" value="P-loop containing nucleoside triphosphate hydrolases"/>
    <property type="match status" value="1"/>
</dbReference>
<dbReference type="PANTHER" id="PTHR42794:SF1">
    <property type="entry name" value="HEMIN IMPORT ATP-BINDING PROTEIN HMUV"/>
    <property type="match status" value="1"/>
</dbReference>
<evidence type="ECO:0000313" key="8">
    <source>
        <dbReference type="Proteomes" id="UP000824225"/>
    </source>
</evidence>
<proteinExistence type="predicted"/>
<sequence length="267" mass="28395">MSGVLACVGLDAGYEGRRVLSGLDLCLRPGQLTAVIGPNGEGKSTLLRCLGGALRPLAGRVLLDGEPLDALNARARARRVAVLPQRPGTAEALTLPAEDVVLLGRYPRLSRFGLFTDADYRAARTALEAVSALPLARRPLGELSGGERQRVFLARALAQEADILLLDEPADALDPAHQAALFTLLTELARSGATVAAVLHDVNAAVLYGDRVVALRGGRPLFDLPPAELTSQHLEALYDTPFHTMRHPVVHLPQFCPAVLPVGGRPR</sequence>
<dbReference type="AlphaFoldDB" id="A0A9D2HD92"/>
<name>A0A9D2HD92_9BACT</name>
<keyword evidence="4" id="KW-1278">Translocase</keyword>
<reference evidence="7" key="1">
    <citation type="journal article" date="2021" name="PeerJ">
        <title>Extensive microbial diversity within the chicken gut microbiome revealed by metagenomics and culture.</title>
        <authorList>
            <person name="Gilroy R."/>
            <person name="Ravi A."/>
            <person name="Getino M."/>
            <person name="Pursley I."/>
            <person name="Horton D.L."/>
            <person name="Alikhan N.F."/>
            <person name="Baker D."/>
            <person name="Gharbi K."/>
            <person name="Hall N."/>
            <person name="Watson M."/>
            <person name="Adriaenssens E.M."/>
            <person name="Foster-Nyarko E."/>
            <person name="Jarju S."/>
            <person name="Secka A."/>
            <person name="Antonio M."/>
            <person name="Oren A."/>
            <person name="Chaudhuri R.R."/>
            <person name="La Ragione R."/>
            <person name="Hildebrand F."/>
            <person name="Pallen M.J."/>
        </authorList>
    </citation>
    <scope>NUCLEOTIDE SEQUENCE</scope>
    <source>
        <strain evidence="7">CHK186-16707</strain>
    </source>
</reference>
<protein>
    <submittedName>
        <fullName evidence="7">ABC transporter ATP-binding protein</fullName>
    </submittedName>
</protein>
<dbReference type="InterPro" id="IPR027417">
    <property type="entry name" value="P-loop_NTPase"/>
</dbReference>
<evidence type="ECO:0000256" key="4">
    <source>
        <dbReference type="ARBA" id="ARBA00022967"/>
    </source>
</evidence>
<reference evidence="7" key="2">
    <citation type="submission" date="2021-04" db="EMBL/GenBank/DDBJ databases">
        <authorList>
            <person name="Gilroy R."/>
        </authorList>
    </citation>
    <scope>NUCLEOTIDE SEQUENCE</scope>
    <source>
        <strain evidence="7">CHK186-16707</strain>
    </source>
</reference>
<evidence type="ECO:0000256" key="2">
    <source>
        <dbReference type="ARBA" id="ARBA00022741"/>
    </source>
</evidence>
<organism evidence="7 8">
    <name type="scientific">Candidatus Mailhella merdigallinarum</name>
    <dbReference type="NCBI Taxonomy" id="2838658"/>
    <lineage>
        <taxon>Bacteria</taxon>
        <taxon>Pseudomonadati</taxon>
        <taxon>Thermodesulfobacteriota</taxon>
        <taxon>Desulfovibrionia</taxon>
        <taxon>Desulfovibrionales</taxon>
        <taxon>Desulfovibrionaceae</taxon>
        <taxon>Mailhella</taxon>
    </lineage>
</organism>
<keyword evidence="2" id="KW-0547">Nucleotide-binding</keyword>
<gene>
    <name evidence="7" type="ORF">H9962_00470</name>
</gene>
<accession>A0A9D2HD92</accession>